<dbReference type="GO" id="GO:0030838">
    <property type="term" value="P:positive regulation of actin filament polymerization"/>
    <property type="evidence" value="ECO:0007669"/>
    <property type="project" value="TreeGrafter"/>
</dbReference>
<reference evidence="5" key="1">
    <citation type="submission" date="2025-08" db="UniProtKB">
        <authorList>
            <consortium name="RefSeq"/>
        </authorList>
    </citation>
    <scope>IDENTIFICATION</scope>
    <source>
        <strain evidence="5">Quisiro</strain>
        <tissue evidence="5">Liver</tissue>
    </source>
</reference>
<dbReference type="GO" id="GO:0007266">
    <property type="term" value="P:Rho protein signal transduction"/>
    <property type="evidence" value="ECO:0007669"/>
    <property type="project" value="TreeGrafter"/>
</dbReference>
<feature type="domain" description="CRIB" evidence="3">
    <location>
        <begin position="31"/>
        <end position="45"/>
    </location>
</feature>
<sequence length="499" mass="53820">MPAKAPIYLKPTNSKKGKKCRLRDILSPDMISPPLGDFRHTIHIGRGGEKDVFGDMSFLQGKFELLPGKGDIHRQFGIQSEFLPVNTPGDAFFPETPSPVLKNAISLPTIGGCQALTLPPISSGLPPEPLEDIMGPPKVENPEDVEILQVDALLRSLDVFGSEPSSPFTDIPSKPDVLLDLLENTDKAIAKANKLNGFDKAPSFFINAHSNSICYSNGGTNDEIPYSNGGTNDGIHYSNRGTNDEIPYSSRGTNDSIHYSNGGINDGIHYSNKGTNNEIPYSNGGTHDGVHYSNGGTNNNIPYFNGETNDGIHYSNGGTNDGIHYSNGGTNDGIHYSNGGTNDGIHYSIGDTNDDIPYSNGSTNDGIHYSNRGTNDGICYSNGGTNSSYYGDFQSKICNSSRGFNGNCNENGNCNGYGHFRNDIFLGYKQELSKCNKGWVDRDSGVEEFELELSKEKSSSEDSLTQITGSLLSLELDLGPSILDDVLNIMDKTAAKSRP</sequence>
<dbReference type="KEGG" id="alim:106525588"/>
<dbReference type="RefSeq" id="XP_013875332.1">
    <property type="nucleotide sequence ID" value="XM_014019878.1"/>
</dbReference>
<dbReference type="PANTHER" id="PTHR15344">
    <property type="entry name" value="CDC42 EFFECTOR PROTEIN BORG"/>
    <property type="match status" value="1"/>
</dbReference>
<evidence type="ECO:0000256" key="1">
    <source>
        <dbReference type="ARBA" id="ARBA00004184"/>
    </source>
</evidence>
<dbReference type="CTD" id="10602"/>
<dbReference type="GO" id="GO:0005886">
    <property type="term" value="C:plasma membrane"/>
    <property type="evidence" value="ECO:0007669"/>
    <property type="project" value="TreeGrafter"/>
</dbReference>
<dbReference type="OrthoDB" id="9948028at2759"/>
<dbReference type="GO" id="GO:0031274">
    <property type="term" value="P:positive regulation of pseudopodium assembly"/>
    <property type="evidence" value="ECO:0007669"/>
    <property type="project" value="TreeGrafter"/>
</dbReference>
<gene>
    <name evidence="5" type="primary">cdc42ep3</name>
</gene>
<dbReference type="GO" id="GO:0012505">
    <property type="term" value="C:endomembrane system"/>
    <property type="evidence" value="ECO:0007669"/>
    <property type="project" value="UniProtKB-SubCell"/>
</dbReference>
<dbReference type="GO" id="GO:0031267">
    <property type="term" value="F:small GTPase binding"/>
    <property type="evidence" value="ECO:0007669"/>
    <property type="project" value="TreeGrafter"/>
</dbReference>
<dbReference type="GO" id="GO:0005856">
    <property type="term" value="C:cytoskeleton"/>
    <property type="evidence" value="ECO:0007669"/>
    <property type="project" value="TreeGrafter"/>
</dbReference>
<dbReference type="PANTHER" id="PTHR15344:SF3">
    <property type="entry name" value="CDC42 EFFECTOR PROTEIN 3"/>
    <property type="match status" value="1"/>
</dbReference>
<dbReference type="InterPro" id="IPR029273">
    <property type="entry name" value="Cdc42_effect-like"/>
</dbReference>
<comment type="similarity">
    <text evidence="2">Belongs to the BORG/CEP family.</text>
</comment>
<dbReference type="InParanoid" id="A0A2I4C5Q0"/>
<dbReference type="Pfam" id="PF14957">
    <property type="entry name" value="BORG_CEP"/>
    <property type="match status" value="2"/>
</dbReference>
<dbReference type="FunCoup" id="A0A2I4C5Q0">
    <property type="interactions" value="255"/>
</dbReference>
<comment type="subcellular location">
    <subcellularLocation>
        <location evidence="1">Endomembrane system</location>
        <topology evidence="1">Peripheral membrane protein</topology>
    </subcellularLocation>
</comment>
<accession>A0A2I4C5Q0</accession>
<dbReference type="InterPro" id="IPR000095">
    <property type="entry name" value="CRIB_dom"/>
</dbReference>
<keyword evidence="4" id="KW-1185">Reference proteome</keyword>
<dbReference type="AlphaFoldDB" id="A0A2I4C5Q0"/>
<dbReference type="PROSITE" id="PS50108">
    <property type="entry name" value="CRIB"/>
    <property type="match status" value="1"/>
</dbReference>
<protein>
    <submittedName>
        <fullName evidence="5">Cdc42 effector protein 3</fullName>
    </submittedName>
</protein>
<evidence type="ECO:0000256" key="2">
    <source>
        <dbReference type="ARBA" id="ARBA00010770"/>
    </source>
</evidence>
<evidence type="ECO:0000259" key="3">
    <source>
        <dbReference type="PROSITE" id="PS50108"/>
    </source>
</evidence>
<dbReference type="InterPro" id="IPR051296">
    <property type="entry name" value="Cdc42_Effector_BORG/CEP"/>
</dbReference>
<dbReference type="Pfam" id="PF00786">
    <property type="entry name" value="PBD"/>
    <property type="match status" value="1"/>
</dbReference>
<evidence type="ECO:0000313" key="4">
    <source>
        <dbReference type="Proteomes" id="UP000192220"/>
    </source>
</evidence>
<evidence type="ECO:0000313" key="5">
    <source>
        <dbReference type="RefSeq" id="XP_013875332.1"/>
    </source>
</evidence>
<dbReference type="GO" id="GO:0008360">
    <property type="term" value="P:regulation of cell shape"/>
    <property type="evidence" value="ECO:0007669"/>
    <property type="project" value="TreeGrafter"/>
</dbReference>
<proteinExistence type="inferred from homology"/>
<organism evidence="4 5">
    <name type="scientific">Austrofundulus limnaeus</name>
    <name type="common">Annual killifish</name>
    <dbReference type="NCBI Taxonomy" id="52670"/>
    <lineage>
        <taxon>Eukaryota</taxon>
        <taxon>Metazoa</taxon>
        <taxon>Chordata</taxon>
        <taxon>Craniata</taxon>
        <taxon>Vertebrata</taxon>
        <taxon>Euteleostomi</taxon>
        <taxon>Actinopterygii</taxon>
        <taxon>Neopterygii</taxon>
        <taxon>Teleostei</taxon>
        <taxon>Neoteleostei</taxon>
        <taxon>Acanthomorphata</taxon>
        <taxon>Ovalentaria</taxon>
        <taxon>Atherinomorphae</taxon>
        <taxon>Cyprinodontiformes</taxon>
        <taxon>Rivulidae</taxon>
        <taxon>Austrofundulus</taxon>
    </lineage>
</organism>
<name>A0A2I4C5Q0_AUSLI</name>
<dbReference type="Proteomes" id="UP000192220">
    <property type="component" value="Unplaced"/>
</dbReference>
<dbReference type="SMART" id="SM00285">
    <property type="entry name" value="PBD"/>
    <property type="match status" value="1"/>
</dbReference>
<dbReference type="GO" id="GO:0005737">
    <property type="term" value="C:cytoplasm"/>
    <property type="evidence" value="ECO:0007669"/>
    <property type="project" value="TreeGrafter"/>
</dbReference>